<protein>
    <recommendedName>
        <fullName evidence="4">Outer membrane protein beta-barrel domain-containing protein</fullName>
    </recommendedName>
</protein>
<comment type="caution">
    <text evidence="2">The sequence shown here is derived from an EMBL/GenBank/DDBJ whole genome shotgun (WGS) entry which is preliminary data.</text>
</comment>
<evidence type="ECO:0000313" key="3">
    <source>
        <dbReference type="Proteomes" id="UP000320042"/>
    </source>
</evidence>
<feature type="signal peptide" evidence="1">
    <location>
        <begin position="1"/>
        <end position="19"/>
    </location>
</feature>
<proteinExistence type="predicted"/>
<organism evidence="2 3">
    <name type="scientific">Mucilaginibacter pallidiroseus</name>
    <dbReference type="NCBI Taxonomy" id="2599295"/>
    <lineage>
        <taxon>Bacteria</taxon>
        <taxon>Pseudomonadati</taxon>
        <taxon>Bacteroidota</taxon>
        <taxon>Sphingobacteriia</taxon>
        <taxon>Sphingobacteriales</taxon>
        <taxon>Sphingobacteriaceae</taxon>
        <taxon>Mucilaginibacter</taxon>
    </lineage>
</organism>
<evidence type="ECO:0000313" key="2">
    <source>
        <dbReference type="EMBL" id="TWR30612.1"/>
    </source>
</evidence>
<dbReference type="EMBL" id="VOEJ01000002">
    <property type="protein sequence ID" value="TWR30612.1"/>
    <property type="molecule type" value="Genomic_DNA"/>
</dbReference>
<dbReference type="RefSeq" id="WP_146381070.1">
    <property type="nucleotide sequence ID" value="NZ_VOEJ01000002.1"/>
</dbReference>
<dbReference type="PROSITE" id="PS51257">
    <property type="entry name" value="PROKAR_LIPOPROTEIN"/>
    <property type="match status" value="1"/>
</dbReference>
<gene>
    <name evidence="2" type="ORF">FPZ43_06665</name>
</gene>
<dbReference type="Proteomes" id="UP000320042">
    <property type="component" value="Unassembled WGS sequence"/>
</dbReference>
<keyword evidence="3" id="KW-1185">Reference proteome</keyword>
<evidence type="ECO:0000256" key="1">
    <source>
        <dbReference type="SAM" id="SignalP"/>
    </source>
</evidence>
<sequence>MKKYFLLILITAAACSAKAQGYNYNNYGIGFGVSSVKGYTNVARNYDHLAYNINFVYNYSPYVPVMAEFQFGTLTGGGLTVDRDPYRRQYKNNYKAVYLHADLQAGEVMDYQGSFLLDIVKNFYIGTGAGFVLNNLTVQRTSLDDPNYVFPGKNSGINFSLPLRFGYEFKIYNEYDMPIFNIDLGYRHNVVFGEGLDGYNDPSSKFKNNALSQYRQITVGIRFNFGAESAYDRSIRSY</sequence>
<evidence type="ECO:0008006" key="4">
    <source>
        <dbReference type="Google" id="ProtNLM"/>
    </source>
</evidence>
<keyword evidence="1" id="KW-0732">Signal</keyword>
<feature type="chain" id="PRO_5021968805" description="Outer membrane protein beta-barrel domain-containing protein" evidence="1">
    <location>
        <begin position="20"/>
        <end position="238"/>
    </location>
</feature>
<reference evidence="2 3" key="1">
    <citation type="submission" date="2019-07" db="EMBL/GenBank/DDBJ databases">
        <authorList>
            <person name="Kim J."/>
        </authorList>
    </citation>
    <scope>NUCLEOTIDE SEQUENCE [LARGE SCALE GENOMIC DNA]</scope>
    <source>
        <strain evidence="3">dk17</strain>
    </source>
</reference>
<dbReference type="OrthoDB" id="648040at2"/>
<name>A0A563UGT9_9SPHI</name>
<dbReference type="AlphaFoldDB" id="A0A563UGT9"/>
<accession>A0A563UGT9</accession>